<gene>
    <name evidence="1" type="ORF">ACFPOF_10415</name>
</gene>
<sequence length="67" mass="7502">MMREAALLVIWLIGLFGLIGGVLTAVARFVKRDSMNYDKRFTWAAFPLWGQGRGEGASDVAEREEAR</sequence>
<dbReference type="Proteomes" id="UP001596113">
    <property type="component" value="Unassembled WGS sequence"/>
</dbReference>
<dbReference type="EMBL" id="JBHSMI010000020">
    <property type="protein sequence ID" value="MFC5403141.1"/>
    <property type="molecule type" value="Genomic_DNA"/>
</dbReference>
<keyword evidence="2" id="KW-1185">Reference proteome</keyword>
<protein>
    <submittedName>
        <fullName evidence="1">Uncharacterized protein</fullName>
    </submittedName>
</protein>
<accession>A0ABW0HSJ3</accession>
<comment type="caution">
    <text evidence="1">The sequence shown here is derived from an EMBL/GenBank/DDBJ whole genome shotgun (WGS) entry which is preliminary data.</text>
</comment>
<proteinExistence type="predicted"/>
<reference evidence="2" key="1">
    <citation type="journal article" date="2019" name="Int. J. Syst. Evol. Microbiol.">
        <title>The Global Catalogue of Microorganisms (GCM) 10K type strain sequencing project: providing services to taxonomists for standard genome sequencing and annotation.</title>
        <authorList>
            <consortium name="The Broad Institute Genomics Platform"/>
            <consortium name="The Broad Institute Genome Sequencing Center for Infectious Disease"/>
            <person name="Wu L."/>
            <person name="Ma J."/>
        </authorList>
    </citation>
    <scope>NUCLEOTIDE SEQUENCE [LARGE SCALE GENOMIC DNA]</scope>
    <source>
        <strain evidence="2">CGMCC 1.18575</strain>
    </source>
</reference>
<name>A0ABW0HSJ3_9BACL</name>
<dbReference type="RefSeq" id="WP_378132217.1">
    <property type="nucleotide sequence ID" value="NZ_JBHSMI010000020.1"/>
</dbReference>
<organism evidence="1 2">
    <name type="scientific">Cohnella soli</name>
    <dbReference type="NCBI Taxonomy" id="425005"/>
    <lineage>
        <taxon>Bacteria</taxon>
        <taxon>Bacillati</taxon>
        <taxon>Bacillota</taxon>
        <taxon>Bacilli</taxon>
        <taxon>Bacillales</taxon>
        <taxon>Paenibacillaceae</taxon>
        <taxon>Cohnella</taxon>
    </lineage>
</organism>
<evidence type="ECO:0000313" key="1">
    <source>
        <dbReference type="EMBL" id="MFC5403141.1"/>
    </source>
</evidence>
<evidence type="ECO:0000313" key="2">
    <source>
        <dbReference type="Proteomes" id="UP001596113"/>
    </source>
</evidence>